<reference evidence="9" key="1">
    <citation type="submission" date="2021-04" db="EMBL/GenBank/DDBJ databases">
        <title>Devosia litorisediminis sp. nov., isolated from a sand dune.</title>
        <authorList>
            <person name="Park S."/>
            <person name="Yoon J.-H."/>
        </authorList>
    </citation>
    <scope>NUCLEOTIDE SEQUENCE</scope>
    <source>
        <strain evidence="9">BSSL-BM10</strain>
    </source>
</reference>
<evidence type="ECO:0000256" key="5">
    <source>
        <dbReference type="ARBA" id="ARBA00022692"/>
    </source>
</evidence>
<evidence type="ECO:0000256" key="3">
    <source>
        <dbReference type="ARBA" id="ARBA00022448"/>
    </source>
</evidence>
<evidence type="ECO:0000256" key="2">
    <source>
        <dbReference type="ARBA" id="ARBA00009773"/>
    </source>
</evidence>
<dbReference type="Proteomes" id="UP000678281">
    <property type="component" value="Unassembled WGS sequence"/>
</dbReference>
<evidence type="ECO:0000313" key="10">
    <source>
        <dbReference type="Proteomes" id="UP000678281"/>
    </source>
</evidence>
<proteinExistence type="inferred from homology"/>
<keyword evidence="10" id="KW-1185">Reference proteome</keyword>
<dbReference type="GO" id="GO:0055085">
    <property type="term" value="P:transmembrane transport"/>
    <property type="evidence" value="ECO:0007669"/>
    <property type="project" value="TreeGrafter"/>
</dbReference>
<evidence type="ECO:0000313" key="9">
    <source>
        <dbReference type="EMBL" id="MBS3848398.1"/>
    </source>
</evidence>
<dbReference type="GO" id="GO:0005886">
    <property type="term" value="C:plasma membrane"/>
    <property type="evidence" value="ECO:0007669"/>
    <property type="project" value="UniProtKB-SubCell"/>
</dbReference>
<keyword evidence="6 8" id="KW-1133">Transmembrane helix</keyword>
<evidence type="ECO:0000256" key="4">
    <source>
        <dbReference type="ARBA" id="ARBA00022475"/>
    </source>
</evidence>
<feature type="transmembrane region" description="Helical" evidence="8">
    <location>
        <begin position="7"/>
        <end position="23"/>
    </location>
</feature>
<dbReference type="PANTHER" id="PTHR21716:SF53">
    <property type="entry name" value="PERMEASE PERM-RELATED"/>
    <property type="match status" value="1"/>
</dbReference>
<evidence type="ECO:0000256" key="7">
    <source>
        <dbReference type="ARBA" id="ARBA00023136"/>
    </source>
</evidence>
<keyword evidence="7 8" id="KW-0472">Membrane</keyword>
<evidence type="ECO:0000256" key="6">
    <source>
        <dbReference type="ARBA" id="ARBA00022989"/>
    </source>
</evidence>
<feature type="transmembrane region" description="Helical" evidence="8">
    <location>
        <begin position="269"/>
        <end position="285"/>
    </location>
</feature>
<protein>
    <submittedName>
        <fullName evidence="9">AI-2E family transporter</fullName>
    </submittedName>
</protein>
<accession>A0A942E542</accession>
<keyword evidence="4" id="KW-1003">Cell membrane</keyword>
<sequence length="372" mass="40438">MTLRNQVLIWIAFLVVLILLLWLFRGIMLPFVVGAALAYLLNPLVNQLQRWHFSRGWATAVVLLSVITIFVGLFFMFVPLVGQQIIGLLQRLPGYVSDLQGLITEWSPSINEWLGPERAAQFQTSINDLARQALGFIATLPAELVNIGYTGAAVIGVTILTPVVAFYLLLEWEGMVRGLQGLLPRDHKPEINGILSDIDKSMAGVIRGQGGVLLIDAVYYATALSLIGLNFGLAVGLISGLLSFVPFMGFAFGFSLSIGIALVQFWPNYWMVVAVAAIFMVWQFIEGNILYPKLVGSSININPVWLMFALLAFGALFGFVGLLLAVPLAAIVGVLVRYGVSKYKASSLYLGHNGGLIVPEHNGDTNDTTSAP</sequence>
<name>A0A942E542_9HYPH</name>
<evidence type="ECO:0000256" key="1">
    <source>
        <dbReference type="ARBA" id="ARBA00004651"/>
    </source>
</evidence>
<feature type="transmembrane region" description="Helical" evidence="8">
    <location>
        <begin position="305"/>
        <end position="336"/>
    </location>
</feature>
<dbReference type="InterPro" id="IPR002549">
    <property type="entry name" value="AI-2E-like"/>
</dbReference>
<feature type="transmembrane region" description="Helical" evidence="8">
    <location>
        <begin position="244"/>
        <end position="262"/>
    </location>
</feature>
<feature type="transmembrane region" description="Helical" evidence="8">
    <location>
        <begin position="147"/>
        <end position="170"/>
    </location>
</feature>
<keyword evidence="3" id="KW-0813">Transport</keyword>
<evidence type="ECO:0000256" key="8">
    <source>
        <dbReference type="SAM" id="Phobius"/>
    </source>
</evidence>
<dbReference type="RefSeq" id="WP_212657949.1">
    <property type="nucleotide sequence ID" value="NZ_JAGXTP010000001.1"/>
</dbReference>
<organism evidence="9 10">
    <name type="scientific">Devosia litorisediminis</name>
    <dbReference type="NCBI Taxonomy" id="2829817"/>
    <lineage>
        <taxon>Bacteria</taxon>
        <taxon>Pseudomonadati</taxon>
        <taxon>Pseudomonadota</taxon>
        <taxon>Alphaproteobacteria</taxon>
        <taxon>Hyphomicrobiales</taxon>
        <taxon>Devosiaceae</taxon>
        <taxon>Devosia</taxon>
    </lineage>
</organism>
<dbReference type="PANTHER" id="PTHR21716">
    <property type="entry name" value="TRANSMEMBRANE PROTEIN"/>
    <property type="match status" value="1"/>
</dbReference>
<dbReference type="AlphaFoldDB" id="A0A942E542"/>
<keyword evidence="5 8" id="KW-0812">Transmembrane</keyword>
<feature type="transmembrane region" description="Helical" evidence="8">
    <location>
        <begin position="57"/>
        <end position="81"/>
    </location>
</feature>
<comment type="caution">
    <text evidence="9">The sequence shown here is derived from an EMBL/GenBank/DDBJ whole genome shotgun (WGS) entry which is preliminary data.</text>
</comment>
<feature type="transmembrane region" description="Helical" evidence="8">
    <location>
        <begin position="217"/>
        <end position="238"/>
    </location>
</feature>
<dbReference type="Pfam" id="PF01594">
    <property type="entry name" value="AI-2E_transport"/>
    <property type="match status" value="1"/>
</dbReference>
<comment type="subcellular location">
    <subcellularLocation>
        <location evidence="1">Cell membrane</location>
        <topology evidence="1">Multi-pass membrane protein</topology>
    </subcellularLocation>
</comment>
<dbReference type="EMBL" id="JAGXTP010000001">
    <property type="protein sequence ID" value="MBS3848398.1"/>
    <property type="molecule type" value="Genomic_DNA"/>
</dbReference>
<feature type="transmembrane region" description="Helical" evidence="8">
    <location>
        <begin position="29"/>
        <end position="45"/>
    </location>
</feature>
<comment type="similarity">
    <text evidence="2">Belongs to the autoinducer-2 exporter (AI-2E) (TC 2.A.86) family.</text>
</comment>
<gene>
    <name evidence="9" type="ORF">KD146_06765</name>
</gene>